<comment type="similarity">
    <text evidence="2">Belongs to the bacterial solute-binding protein SsuA/TauA family.</text>
</comment>
<evidence type="ECO:0000256" key="1">
    <source>
        <dbReference type="ARBA" id="ARBA00004418"/>
    </source>
</evidence>
<evidence type="ECO:0000256" key="4">
    <source>
        <dbReference type="SAM" id="SignalP"/>
    </source>
</evidence>
<dbReference type="PANTHER" id="PTHR30024:SF47">
    <property type="entry name" value="TAURINE-BINDING PERIPLASMIC PROTEIN"/>
    <property type="match status" value="1"/>
</dbReference>
<dbReference type="AlphaFoldDB" id="A0A5Q0TGU8"/>
<dbReference type="EMBL" id="CP045700">
    <property type="protein sequence ID" value="QGA66120.1"/>
    <property type="molecule type" value="Genomic_DNA"/>
</dbReference>
<dbReference type="GO" id="GO:0042918">
    <property type="term" value="P:alkanesulfonate transmembrane transport"/>
    <property type="evidence" value="ECO:0007669"/>
    <property type="project" value="TreeGrafter"/>
</dbReference>
<evidence type="ECO:0000313" key="7">
    <source>
        <dbReference type="Proteomes" id="UP000348942"/>
    </source>
</evidence>
<accession>A0A5Q0TGU8</accession>
<evidence type="ECO:0000256" key="3">
    <source>
        <dbReference type="ARBA" id="ARBA00022729"/>
    </source>
</evidence>
<dbReference type="Gene3D" id="3.40.190.10">
    <property type="entry name" value="Periplasmic binding protein-like II"/>
    <property type="match status" value="2"/>
</dbReference>
<dbReference type="PANTHER" id="PTHR30024">
    <property type="entry name" value="ALIPHATIC SULFONATES-BINDING PROTEIN-RELATED"/>
    <property type="match status" value="1"/>
</dbReference>
<dbReference type="Proteomes" id="UP000348942">
    <property type="component" value="Chromosome 2"/>
</dbReference>
<dbReference type="GO" id="GO:0042597">
    <property type="term" value="C:periplasmic space"/>
    <property type="evidence" value="ECO:0007669"/>
    <property type="project" value="UniProtKB-SubCell"/>
</dbReference>
<dbReference type="SUPFAM" id="SSF53850">
    <property type="entry name" value="Periplasmic binding protein-like II"/>
    <property type="match status" value="1"/>
</dbReference>
<protein>
    <submittedName>
        <fullName evidence="6">ABC transporter substrate-binding protein</fullName>
    </submittedName>
</protein>
<feature type="domain" description="SsuA/THI5-like" evidence="5">
    <location>
        <begin position="48"/>
        <end position="257"/>
    </location>
</feature>
<keyword evidence="3 4" id="KW-0732">Signal</keyword>
<evidence type="ECO:0000259" key="5">
    <source>
        <dbReference type="Pfam" id="PF09084"/>
    </source>
</evidence>
<feature type="signal peptide" evidence="4">
    <location>
        <begin position="1"/>
        <end position="29"/>
    </location>
</feature>
<name>A0A5Q0TGU8_9VIBR</name>
<dbReference type="InterPro" id="IPR015168">
    <property type="entry name" value="SsuA/THI5"/>
</dbReference>
<proteinExistence type="inferred from homology"/>
<dbReference type="RefSeq" id="WP_153448257.1">
    <property type="nucleotide sequence ID" value="NZ_CP045700.1"/>
</dbReference>
<comment type="subcellular location">
    <subcellularLocation>
        <location evidence="1">Periplasm</location>
    </subcellularLocation>
</comment>
<keyword evidence="7" id="KW-1185">Reference proteome</keyword>
<organism evidence="6 7">
    <name type="scientific">Vibrio algicola</name>
    <dbReference type="NCBI Taxonomy" id="2662262"/>
    <lineage>
        <taxon>Bacteria</taxon>
        <taxon>Pseudomonadati</taxon>
        <taxon>Pseudomonadota</taxon>
        <taxon>Gammaproteobacteria</taxon>
        <taxon>Vibrionales</taxon>
        <taxon>Vibrionaceae</taxon>
        <taxon>Vibrio</taxon>
    </lineage>
</organism>
<evidence type="ECO:0000313" key="6">
    <source>
        <dbReference type="EMBL" id="QGA66120.1"/>
    </source>
</evidence>
<reference evidence="6 7" key="1">
    <citation type="submission" date="2019-10" db="EMBL/GenBank/DDBJ databases">
        <title>Vibrio sp. nov., isolated from Coralline algae surface.</title>
        <authorList>
            <person name="Geng Y."/>
            <person name="Zhang X."/>
        </authorList>
    </citation>
    <scope>NUCLEOTIDE SEQUENCE [LARGE SCALE GENOMIC DNA]</scope>
    <source>
        <strain evidence="6 7">SM1977</strain>
    </source>
</reference>
<gene>
    <name evidence="6" type="ORF">GFB47_11645</name>
</gene>
<evidence type="ECO:0000256" key="2">
    <source>
        <dbReference type="ARBA" id="ARBA00010742"/>
    </source>
</evidence>
<sequence>MFNLQRKSLRTLIGSFVVLSTIYTANIFAQDKAVTPNTEITVGALRFTSHAATFVAVERGYFKQQGLDVKLKFFQAAQPMAVAVASKDVDYAVTAMSGGLISLADKGAIKIIGGSLTEDPKVNGQKIVVSNKAFESGVTDPSKLDGKVWAISQKGSSFHYVGSQIEQQEGVDLRFKPLQKVGAIIGALKSGQVDAWSIVPHIAKPLADSGAVHIIGNVSDYLPNYQVTTVFTSTKNASDERDQTQAFLTALAKGAADYNAAMVDHTAGQQGQDDMVKLIHKYIYTDRPLEKAAPSIINGSMRLNADNFLYMASLQNQLDWFQQGKMVKASIKLTDIVDTSYVKTVDEKPDTK</sequence>
<feature type="chain" id="PRO_5024338504" evidence="4">
    <location>
        <begin position="30"/>
        <end position="352"/>
    </location>
</feature>
<dbReference type="Pfam" id="PF09084">
    <property type="entry name" value="NMT1"/>
    <property type="match status" value="1"/>
</dbReference>